<feature type="signal peptide" evidence="1">
    <location>
        <begin position="1"/>
        <end position="18"/>
    </location>
</feature>
<evidence type="ECO:0000313" key="3">
    <source>
        <dbReference type="Proteomes" id="UP000294678"/>
    </source>
</evidence>
<keyword evidence="1" id="KW-0732">Signal</keyword>
<reference evidence="2 3" key="1">
    <citation type="submission" date="2019-03" db="EMBL/GenBank/DDBJ databases">
        <title>Genomic Encyclopedia of Type Strains, Phase IV (KMG-IV): sequencing the most valuable type-strain genomes for metagenomic binning, comparative biology and taxonomic classification.</title>
        <authorList>
            <person name="Goeker M."/>
        </authorList>
    </citation>
    <scope>NUCLEOTIDE SEQUENCE [LARGE SCALE GENOMIC DNA]</scope>
    <source>
        <strain evidence="2 3">DSM 100055</strain>
    </source>
</reference>
<feature type="chain" id="PRO_5041421581" evidence="1">
    <location>
        <begin position="19"/>
        <end position="102"/>
    </location>
</feature>
<dbReference type="AlphaFoldDB" id="A0AA46DX38"/>
<evidence type="ECO:0000313" key="2">
    <source>
        <dbReference type="EMBL" id="TDT67851.1"/>
    </source>
</evidence>
<name>A0AA46DX38_9FUSO</name>
<dbReference type="PROSITE" id="PS51257">
    <property type="entry name" value="PROKAR_LIPOPROTEIN"/>
    <property type="match status" value="1"/>
</dbReference>
<dbReference type="Proteomes" id="UP000294678">
    <property type="component" value="Unassembled WGS sequence"/>
</dbReference>
<organism evidence="2 3">
    <name type="scientific">Hypnocyclicus thermotrophus</name>
    <dbReference type="NCBI Taxonomy" id="1627895"/>
    <lineage>
        <taxon>Bacteria</taxon>
        <taxon>Fusobacteriati</taxon>
        <taxon>Fusobacteriota</taxon>
        <taxon>Fusobacteriia</taxon>
        <taxon>Fusobacteriales</taxon>
        <taxon>Fusobacteriaceae</taxon>
        <taxon>Hypnocyclicus</taxon>
    </lineage>
</organism>
<dbReference type="RefSeq" id="WP_134113715.1">
    <property type="nucleotide sequence ID" value="NZ_SOBG01000009.1"/>
</dbReference>
<proteinExistence type="predicted"/>
<evidence type="ECO:0000256" key="1">
    <source>
        <dbReference type="SAM" id="SignalP"/>
    </source>
</evidence>
<protein>
    <submittedName>
        <fullName evidence="2">Uncharacterized protein</fullName>
    </submittedName>
</protein>
<comment type="caution">
    <text evidence="2">The sequence shown here is derived from an EMBL/GenBank/DDBJ whole genome shotgun (WGS) entry which is preliminary data.</text>
</comment>
<gene>
    <name evidence="2" type="ORF">EV215_1854</name>
</gene>
<dbReference type="EMBL" id="SOBG01000009">
    <property type="protein sequence ID" value="TDT67851.1"/>
    <property type="molecule type" value="Genomic_DNA"/>
</dbReference>
<sequence length="102" mass="11958">MKKYILILILTLSFISCTAITSNATTHPIIRERREILNTEIRVQITVADNISTPRLDNYNLRHGTNYLKVPLGIHNLYWSKKGKPYIKEIKITEDNRKFIIF</sequence>
<accession>A0AA46DX38</accession>
<keyword evidence="3" id="KW-1185">Reference proteome</keyword>